<keyword evidence="3 6" id="KW-0378">Hydrolase</keyword>
<keyword evidence="2" id="KW-0479">Metal-binding</keyword>
<dbReference type="Proteomes" id="UP000652477">
    <property type="component" value="Unassembled WGS sequence"/>
</dbReference>
<dbReference type="EMBL" id="JACOPF010000002">
    <property type="protein sequence ID" value="MBC5689232.1"/>
    <property type="molecule type" value="Genomic_DNA"/>
</dbReference>
<feature type="domain" description="Sulfatase N-terminal" evidence="5">
    <location>
        <begin position="4"/>
        <end position="381"/>
    </location>
</feature>
<evidence type="ECO:0000256" key="4">
    <source>
        <dbReference type="ARBA" id="ARBA00022837"/>
    </source>
</evidence>
<dbReference type="SUPFAM" id="SSF53649">
    <property type="entry name" value="Alkaline phosphatase-like"/>
    <property type="match status" value="1"/>
</dbReference>
<proteinExistence type="inferred from homology"/>
<keyword evidence="4" id="KW-0106">Calcium</keyword>
<dbReference type="RefSeq" id="WP_186875907.1">
    <property type="nucleotide sequence ID" value="NZ_JACOPF010000002.1"/>
</dbReference>
<sequence>MDKPNILYIMVDHQIYYRHGWDFGPKIRRDNFEEFALSGVNFTRAYSSNPLCGPTRRCVLTGLYSHHHGEILNDVNVPFSEKTYLDILTENGYRNYYYGKWHAGNGTALEHGCEGYCYPSYGNPYLTPEYQNYLKEYDLPKPKIKIECTMDPWRLDIKPGEIYVQDKEWTNEEASGILLTPKETHEAFFLADMACKRLENIKKEENRNPFSLRLDFWGPHAPYFVTQEYADMYPPEDIPKYPTFDSAQLEKPSCYRKEHNLGIADNEGNLIYPNPIPWEKWQLLLSRCYAHSTMVDDAVGIVIRKLRELGLDENTLIIWTADHGDAIACQGGKFDKASYMVEEVMRVPLAMSYKGVIKPKQVTDALVSNLDIPTTILSAAGLSFDYEPDGKNLLEMEASGFKKRRKFFVSETYGHIERNVAKSLVTSRYKYTVNKEDISELYDLALDPYETRNLIFSESHLTLKNELDEILKNWVKEEKDNFFDGDSDYILNEFLSKGTSKPRDY</sequence>
<evidence type="ECO:0000256" key="1">
    <source>
        <dbReference type="ARBA" id="ARBA00008779"/>
    </source>
</evidence>
<evidence type="ECO:0000313" key="7">
    <source>
        <dbReference type="Proteomes" id="UP000652477"/>
    </source>
</evidence>
<dbReference type="PANTHER" id="PTHR42693">
    <property type="entry name" value="ARYLSULFATASE FAMILY MEMBER"/>
    <property type="match status" value="1"/>
</dbReference>
<reference evidence="6" key="1">
    <citation type="submission" date="2020-08" db="EMBL/GenBank/DDBJ databases">
        <title>Genome public.</title>
        <authorList>
            <person name="Liu C."/>
            <person name="Sun Q."/>
        </authorList>
    </citation>
    <scope>NUCLEOTIDE SEQUENCE</scope>
    <source>
        <strain evidence="6">NSJ-55</strain>
    </source>
</reference>
<dbReference type="GO" id="GO:0004065">
    <property type="term" value="F:arylsulfatase activity"/>
    <property type="evidence" value="ECO:0007669"/>
    <property type="project" value="TreeGrafter"/>
</dbReference>
<dbReference type="InterPro" id="IPR024607">
    <property type="entry name" value="Sulfatase_CS"/>
</dbReference>
<name>A0A923LJI3_9FIRM</name>
<protein>
    <submittedName>
        <fullName evidence="6">Sulfatase-like hydrolase/transferase</fullName>
    </submittedName>
</protein>
<dbReference type="GO" id="GO:0046872">
    <property type="term" value="F:metal ion binding"/>
    <property type="evidence" value="ECO:0007669"/>
    <property type="project" value="UniProtKB-KW"/>
</dbReference>
<dbReference type="InterPro" id="IPR050738">
    <property type="entry name" value="Sulfatase"/>
</dbReference>
<dbReference type="AlphaFoldDB" id="A0A923LJI3"/>
<evidence type="ECO:0000259" key="5">
    <source>
        <dbReference type="Pfam" id="PF00884"/>
    </source>
</evidence>
<accession>A0A923LJI3</accession>
<keyword evidence="7" id="KW-1185">Reference proteome</keyword>
<comment type="similarity">
    <text evidence="1">Belongs to the sulfatase family.</text>
</comment>
<evidence type="ECO:0000256" key="3">
    <source>
        <dbReference type="ARBA" id="ARBA00022801"/>
    </source>
</evidence>
<dbReference type="InterPro" id="IPR017850">
    <property type="entry name" value="Alkaline_phosphatase_core_sf"/>
</dbReference>
<dbReference type="InterPro" id="IPR000917">
    <property type="entry name" value="Sulfatase_N"/>
</dbReference>
<gene>
    <name evidence="6" type="ORF">H8S37_09910</name>
</gene>
<dbReference type="Pfam" id="PF00884">
    <property type="entry name" value="Sulfatase"/>
    <property type="match status" value="1"/>
</dbReference>
<evidence type="ECO:0000256" key="2">
    <source>
        <dbReference type="ARBA" id="ARBA00022723"/>
    </source>
</evidence>
<dbReference type="Gene3D" id="3.40.720.10">
    <property type="entry name" value="Alkaline Phosphatase, subunit A"/>
    <property type="match status" value="1"/>
</dbReference>
<organism evidence="6 7">
    <name type="scientific">Mediterraneibacter hominis</name>
    <dbReference type="NCBI Taxonomy" id="2763054"/>
    <lineage>
        <taxon>Bacteria</taxon>
        <taxon>Bacillati</taxon>
        <taxon>Bacillota</taxon>
        <taxon>Clostridia</taxon>
        <taxon>Lachnospirales</taxon>
        <taxon>Lachnospiraceae</taxon>
        <taxon>Mediterraneibacter</taxon>
    </lineage>
</organism>
<comment type="caution">
    <text evidence="6">The sequence shown here is derived from an EMBL/GenBank/DDBJ whole genome shotgun (WGS) entry which is preliminary data.</text>
</comment>
<dbReference type="PROSITE" id="PS00523">
    <property type="entry name" value="SULFATASE_1"/>
    <property type="match status" value="1"/>
</dbReference>
<evidence type="ECO:0000313" key="6">
    <source>
        <dbReference type="EMBL" id="MBC5689232.1"/>
    </source>
</evidence>
<dbReference type="PANTHER" id="PTHR42693:SF53">
    <property type="entry name" value="ENDO-4-O-SULFATASE"/>
    <property type="match status" value="1"/>
</dbReference>